<evidence type="ECO:0000256" key="2">
    <source>
        <dbReference type="ARBA" id="ARBA00022741"/>
    </source>
</evidence>
<accession>C7RLS9</accession>
<keyword evidence="2" id="KW-0547">Nucleotide-binding</keyword>
<gene>
    <name evidence="5" type="ordered locus">CAP2UW1_0626</name>
</gene>
<dbReference type="Gene3D" id="3.40.50.300">
    <property type="entry name" value="P-loop containing nucleotide triphosphate hydrolases"/>
    <property type="match status" value="1"/>
</dbReference>
<evidence type="ECO:0000259" key="4">
    <source>
        <dbReference type="PROSITE" id="PS00662"/>
    </source>
</evidence>
<dbReference type="Pfam" id="PF00437">
    <property type="entry name" value="T2SSE"/>
    <property type="match status" value="1"/>
</dbReference>
<name>C7RLS9_ACCRE</name>
<reference evidence="5" key="2">
    <citation type="submission" date="2009-09" db="EMBL/GenBank/DDBJ databases">
        <title>Complete sequence of chromosome of Candidatus Accumulibacter phosphatis clade IIA str. UW-1.</title>
        <authorList>
            <consortium name="US DOE Joint Genome Institute"/>
            <person name="Martin H.G."/>
            <person name="Ivanova N."/>
            <person name="Kunin V."/>
            <person name="Warnecke F."/>
            <person name="Barry K."/>
            <person name="He S."/>
            <person name="Salamov A."/>
            <person name="Szeto E."/>
            <person name="Dalin E."/>
            <person name="Pangilinan J.L."/>
            <person name="Lapidus A."/>
            <person name="Lowry S."/>
            <person name="Kyrpides N.C."/>
            <person name="McMahon K.D."/>
            <person name="Hugenholtz P."/>
        </authorList>
    </citation>
    <scope>NUCLEOTIDE SEQUENCE [LARGE SCALE GENOMIC DNA]</scope>
    <source>
        <strain evidence="5">UW-1</strain>
    </source>
</reference>
<evidence type="ECO:0000313" key="5">
    <source>
        <dbReference type="EMBL" id="ACV33973.1"/>
    </source>
</evidence>
<feature type="domain" description="Bacterial type II secretion system protein E" evidence="4">
    <location>
        <begin position="386"/>
        <end position="400"/>
    </location>
</feature>
<comment type="similarity">
    <text evidence="1">Belongs to the GSP E family.</text>
</comment>
<dbReference type="InterPro" id="IPR037257">
    <property type="entry name" value="T2SS_E_N_sf"/>
</dbReference>
<dbReference type="HOGENOM" id="CLU_013446_10_6_4"/>
<dbReference type="eggNOG" id="COG2804">
    <property type="taxonomic scope" value="Bacteria"/>
</dbReference>
<dbReference type="CDD" id="cd01129">
    <property type="entry name" value="PulE-GspE-like"/>
    <property type="match status" value="1"/>
</dbReference>
<evidence type="ECO:0000256" key="1">
    <source>
        <dbReference type="ARBA" id="ARBA00006611"/>
    </source>
</evidence>
<dbReference type="OrthoDB" id="5790493at2"/>
<dbReference type="GO" id="GO:0005886">
    <property type="term" value="C:plasma membrane"/>
    <property type="evidence" value="ECO:0007669"/>
    <property type="project" value="TreeGrafter"/>
</dbReference>
<organism evidence="5">
    <name type="scientific">Accumulibacter regalis</name>
    <dbReference type="NCBI Taxonomy" id="522306"/>
    <lineage>
        <taxon>Bacteria</taxon>
        <taxon>Pseudomonadati</taxon>
        <taxon>Pseudomonadota</taxon>
        <taxon>Betaproteobacteria</taxon>
        <taxon>Candidatus Accumulibacter</taxon>
    </lineage>
</organism>
<dbReference type="Gene3D" id="3.30.450.90">
    <property type="match status" value="1"/>
</dbReference>
<dbReference type="SUPFAM" id="SSF160246">
    <property type="entry name" value="EspE N-terminal domain-like"/>
    <property type="match status" value="1"/>
</dbReference>
<dbReference type="SMART" id="SM00382">
    <property type="entry name" value="AAA"/>
    <property type="match status" value="1"/>
</dbReference>
<dbReference type="EMBL" id="CP001715">
    <property type="protein sequence ID" value="ACV33973.1"/>
    <property type="molecule type" value="Genomic_DNA"/>
</dbReference>
<sequence length="571" mass="63291">MMNAPDAHPHSRPLGQILISKGILSEDQLRIALLEQMKSNRPIGKLLVTLGFVSEATLRDALSESLGKQSVDLSNAIIDPLALKLVPRDLAKRHHLLALDYDAENQRLTLAIADINDIVALDKIRSLAGDEIEIDTLLAGETEIDRAIDQYYGHELSIDGILNEIETGEIDFRGLQSSADEYSQPVVRLIDSILTDAVKHDASDIHFEPEASFLRIRYRIDGMLRQIRSLHKTYWPAMAVRIKVLSGMNIAETRAPQDGRISLNMRGRQVDFRVSAQPTIHGENVVLRILDRQKGIVPLEGLGLAEKQLDQLKLMIARPEGIVFVTGPTGSGKTTTLYSVLNHINSEGVNIMTLEDPVEYPMTLVRQTSAAESVKLDFANGIRSIMRQDPDIILVGEVRDAETAEMALRAAMTGHQVYSTLHTNSAIGAIPRLLDIGILPDIMAGNIIGIIAQRLVRRLCVHCKSPYQAEAHETRLLGNLAEGPRPVIYRPAGCERCDFQGYRGRLAIMELLRINGDMDELIARRSTVREMRQLASRQGFATLADDGLRRVLDGSTSLEEVGRVVDLTDRM</sequence>
<dbReference type="PANTHER" id="PTHR30258">
    <property type="entry name" value="TYPE II SECRETION SYSTEM PROTEIN GSPE-RELATED"/>
    <property type="match status" value="1"/>
</dbReference>
<dbReference type="AlphaFoldDB" id="C7RLS9"/>
<dbReference type="PROSITE" id="PS00662">
    <property type="entry name" value="T2SP_E"/>
    <property type="match status" value="1"/>
</dbReference>
<keyword evidence="3" id="KW-0067">ATP-binding</keyword>
<dbReference type="Pfam" id="PF05157">
    <property type="entry name" value="MshEN"/>
    <property type="match status" value="1"/>
</dbReference>
<evidence type="ECO:0000256" key="3">
    <source>
        <dbReference type="ARBA" id="ARBA00022840"/>
    </source>
</evidence>
<protein>
    <submittedName>
        <fullName evidence="5">Type II secretion system protein E</fullName>
    </submittedName>
</protein>
<reference evidence="5" key="1">
    <citation type="submission" date="2009-08" db="EMBL/GenBank/DDBJ databases">
        <authorList>
            <consortium name="US DOE Joint Genome Institute"/>
            <person name="Lucas S."/>
            <person name="Copeland A."/>
            <person name="Lapidus A."/>
            <person name="Glavina del Rio T."/>
            <person name="Dalin E."/>
            <person name="Tice H."/>
            <person name="Bruce D."/>
            <person name="Barry K."/>
            <person name="Pitluck S."/>
            <person name="Lowry S."/>
            <person name="Larimer F."/>
            <person name="Land M."/>
            <person name="Hauser L."/>
            <person name="Kyrpides N."/>
            <person name="Ivanova N."/>
            <person name="McMahon K.D."/>
            <person name="Hugenholtz P."/>
        </authorList>
    </citation>
    <scope>NUCLEOTIDE SEQUENCE</scope>
    <source>
        <strain evidence="5">UW-1</strain>
    </source>
</reference>
<dbReference type="STRING" id="522306.CAP2UW1_0626"/>
<dbReference type="InterPro" id="IPR027417">
    <property type="entry name" value="P-loop_NTPase"/>
</dbReference>
<dbReference type="InterPro" id="IPR003593">
    <property type="entry name" value="AAA+_ATPase"/>
</dbReference>
<dbReference type="InterPro" id="IPR007831">
    <property type="entry name" value="T2SS_GspE_N"/>
</dbReference>
<dbReference type="GO" id="GO:0016887">
    <property type="term" value="F:ATP hydrolysis activity"/>
    <property type="evidence" value="ECO:0007669"/>
    <property type="project" value="TreeGrafter"/>
</dbReference>
<dbReference type="SUPFAM" id="SSF52540">
    <property type="entry name" value="P-loop containing nucleoside triphosphate hydrolases"/>
    <property type="match status" value="1"/>
</dbReference>
<dbReference type="GO" id="GO:0005524">
    <property type="term" value="F:ATP binding"/>
    <property type="evidence" value="ECO:0007669"/>
    <property type="project" value="UniProtKB-KW"/>
</dbReference>
<proteinExistence type="inferred from homology"/>
<dbReference type="Gene3D" id="3.30.300.160">
    <property type="entry name" value="Type II secretion system, protein E, N-terminal domain"/>
    <property type="match status" value="1"/>
</dbReference>
<dbReference type="KEGG" id="app:CAP2UW1_0626"/>
<dbReference type="InterPro" id="IPR001482">
    <property type="entry name" value="T2SS/T4SS_dom"/>
</dbReference>
<dbReference type="PANTHER" id="PTHR30258:SF2">
    <property type="entry name" value="COMG OPERON PROTEIN 1"/>
    <property type="match status" value="1"/>
</dbReference>